<accession>A0A382X6K9</accession>
<evidence type="ECO:0008006" key="4">
    <source>
        <dbReference type="Google" id="ProtNLM"/>
    </source>
</evidence>
<dbReference type="Pfam" id="PF01344">
    <property type="entry name" value="Kelch_1"/>
    <property type="match status" value="1"/>
</dbReference>
<keyword evidence="2" id="KW-0677">Repeat</keyword>
<gene>
    <name evidence="3" type="ORF">METZ01_LOCUS419437</name>
</gene>
<evidence type="ECO:0000256" key="2">
    <source>
        <dbReference type="ARBA" id="ARBA00022737"/>
    </source>
</evidence>
<proteinExistence type="predicted"/>
<dbReference type="SUPFAM" id="SSF117281">
    <property type="entry name" value="Kelch motif"/>
    <property type="match status" value="1"/>
</dbReference>
<dbReference type="AlphaFoldDB" id="A0A382X6K9"/>
<dbReference type="Pfam" id="PF24681">
    <property type="entry name" value="Kelch_KLHDC2_KLHL20_DRC7"/>
    <property type="match status" value="1"/>
</dbReference>
<dbReference type="PANTHER" id="PTHR46093:SF18">
    <property type="entry name" value="FIBRONECTIN TYPE-III DOMAIN-CONTAINING PROTEIN"/>
    <property type="match status" value="1"/>
</dbReference>
<reference evidence="3" key="1">
    <citation type="submission" date="2018-05" db="EMBL/GenBank/DDBJ databases">
        <authorList>
            <person name="Lanie J.A."/>
            <person name="Ng W.-L."/>
            <person name="Kazmierczak K.M."/>
            <person name="Andrzejewski T.M."/>
            <person name="Davidsen T.M."/>
            <person name="Wayne K.J."/>
            <person name="Tettelin H."/>
            <person name="Glass J.I."/>
            <person name="Rusch D."/>
            <person name="Podicherti R."/>
            <person name="Tsui H.-C.T."/>
            <person name="Winkler M.E."/>
        </authorList>
    </citation>
    <scope>NUCLEOTIDE SEQUENCE</scope>
</reference>
<protein>
    <recommendedName>
        <fullName evidence="4">Galactose oxidase</fullName>
    </recommendedName>
</protein>
<evidence type="ECO:0000313" key="3">
    <source>
        <dbReference type="EMBL" id="SVD66583.1"/>
    </source>
</evidence>
<dbReference type="InterPro" id="IPR015915">
    <property type="entry name" value="Kelch-typ_b-propeller"/>
</dbReference>
<dbReference type="EMBL" id="UINC01165279">
    <property type="protein sequence ID" value="SVD66583.1"/>
    <property type="molecule type" value="Genomic_DNA"/>
</dbReference>
<dbReference type="Gene3D" id="2.120.10.80">
    <property type="entry name" value="Kelch-type beta propeller"/>
    <property type="match status" value="1"/>
</dbReference>
<evidence type="ECO:0000256" key="1">
    <source>
        <dbReference type="ARBA" id="ARBA00022441"/>
    </source>
</evidence>
<keyword evidence="1" id="KW-0880">Kelch repeat</keyword>
<dbReference type="InterPro" id="IPR006652">
    <property type="entry name" value="Kelch_1"/>
</dbReference>
<organism evidence="3">
    <name type="scientific">marine metagenome</name>
    <dbReference type="NCBI Taxonomy" id="408172"/>
    <lineage>
        <taxon>unclassified sequences</taxon>
        <taxon>metagenomes</taxon>
        <taxon>ecological metagenomes</taxon>
    </lineage>
</organism>
<name>A0A382X6K9_9ZZZZ</name>
<sequence>MAIWGGNLASGTYLSTGATYDPVTDSWAAITPLDAPASRSGHSAVWTGSDFIVWGGYGAVGTLNNGGRYQVSTQSWLPLADTDAPAARYANAAIWTGARMLVWGGHNNTGILNDGALYDPASDSWSALGLSGAPAARYSAASVLAGDTVLVWGGQGATGALGDGASLALTSGVPSAWSAITTTGAPSARSGHAAAWTGSKLIVWGGMQGGTHLNDGGIYDPTNDTWAAMASTNAPEA</sequence>
<dbReference type="PANTHER" id="PTHR46093">
    <property type="entry name" value="ACYL-COA-BINDING DOMAIN-CONTAINING PROTEIN 5"/>
    <property type="match status" value="1"/>
</dbReference>
<feature type="non-terminal residue" evidence="3">
    <location>
        <position position="237"/>
    </location>
</feature>